<gene>
    <name evidence="2" type="ORF">LHA35_25710</name>
</gene>
<evidence type="ECO:0000313" key="2">
    <source>
        <dbReference type="EMBL" id="MCB4825125.1"/>
    </source>
</evidence>
<comment type="caution">
    <text evidence="2">The sequence shown here is derived from an EMBL/GenBank/DDBJ whole genome shotgun (WGS) entry which is preliminary data.</text>
</comment>
<dbReference type="EMBL" id="JAJAQI010000066">
    <property type="protein sequence ID" value="MCB4825125.1"/>
    <property type="molecule type" value="Genomic_DNA"/>
</dbReference>
<feature type="region of interest" description="Disordered" evidence="1">
    <location>
        <begin position="165"/>
        <end position="197"/>
    </location>
</feature>
<accession>A0A9X1IL82</accession>
<protein>
    <recommendedName>
        <fullName evidence="4">Transposase</fullName>
    </recommendedName>
</protein>
<organism evidence="2 3">
    <name type="scientific">Roseicella aerolata</name>
    <dbReference type="NCBI Taxonomy" id="2883479"/>
    <lineage>
        <taxon>Bacteria</taxon>
        <taxon>Pseudomonadati</taxon>
        <taxon>Pseudomonadota</taxon>
        <taxon>Alphaproteobacteria</taxon>
        <taxon>Acetobacterales</taxon>
        <taxon>Roseomonadaceae</taxon>
        <taxon>Roseicella</taxon>
    </lineage>
</organism>
<dbReference type="RefSeq" id="WP_226613828.1">
    <property type="nucleotide sequence ID" value="NZ_JAJAQI010000066.1"/>
</dbReference>
<evidence type="ECO:0000256" key="1">
    <source>
        <dbReference type="SAM" id="MobiDB-lite"/>
    </source>
</evidence>
<reference evidence="2" key="1">
    <citation type="submission" date="2021-10" db="EMBL/GenBank/DDBJ databases">
        <title>Roseicella aerolatum sp. nov., isolated from aerosols of e-waste dismantling site.</title>
        <authorList>
            <person name="Qin T."/>
        </authorList>
    </citation>
    <scope>NUCLEOTIDE SEQUENCE</scope>
    <source>
        <strain evidence="2">GB24</strain>
    </source>
</reference>
<proteinExistence type="predicted"/>
<dbReference type="Proteomes" id="UP001139311">
    <property type="component" value="Unassembled WGS sequence"/>
</dbReference>
<keyword evidence="3" id="KW-1185">Reference proteome</keyword>
<evidence type="ECO:0000313" key="3">
    <source>
        <dbReference type="Proteomes" id="UP001139311"/>
    </source>
</evidence>
<dbReference type="AlphaFoldDB" id="A0A9X1IL82"/>
<sequence length="197" mass="21552">MINEAALEYMRNRALAGPVIEQLAAHPAKVFADAVAWTAHLAALGIDRLAVTPEPVRIATEGALWGTIQAHGLLPGTVIVSDDAGQFRLGDHALCWVHAERLVHKLVPANDAQRRAVELTRTLIWWLYADLKAWQRDPCPRRAAALRARFDRIFTRRTGARPNCCACRSGRRSRSTPMAPRTTSAPASPSARSPAAP</sequence>
<name>A0A9X1IL82_9PROT</name>
<feature type="compositionally biased region" description="Low complexity" evidence="1">
    <location>
        <begin position="175"/>
        <end position="197"/>
    </location>
</feature>
<evidence type="ECO:0008006" key="4">
    <source>
        <dbReference type="Google" id="ProtNLM"/>
    </source>
</evidence>